<dbReference type="AlphaFoldDB" id="A0A9P5DT01"/>
<accession>A0A9P5DT01</accession>
<dbReference type="EMBL" id="PVQB02000868">
    <property type="protein sequence ID" value="KAF4333328.1"/>
    <property type="molecule type" value="Genomic_DNA"/>
</dbReference>
<reference evidence="2" key="2">
    <citation type="submission" date="2020-02" db="EMBL/GenBank/DDBJ databases">
        <title>Identification and distribution of gene clusters putatively required for synthesis of sphingolipid metabolism inhibitors in phylogenetically diverse species of the filamentous fungus Fusarium.</title>
        <authorList>
            <person name="Kim H.-S."/>
            <person name="Busman M."/>
            <person name="Brown D.W."/>
            <person name="Divon H."/>
            <person name="Uhlig S."/>
            <person name="Proctor R.H."/>
        </authorList>
    </citation>
    <scope>NUCLEOTIDE SEQUENCE</scope>
    <source>
        <strain evidence="2">NRRL 25174</strain>
    </source>
</reference>
<feature type="compositionally biased region" description="Basic and acidic residues" evidence="1">
    <location>
        <begin position="323"/>
        <end position="351"/>
    </location>
</feature>
<reference evidence="2" key="1">
    <citation type="journal article" date="2017" name="Mycologia">
        <title>Fusarium algeriense, sp. nov., a novel toxigenic crown rot pathogen of durum wheat from Algeria is nested in the Fusarium burgessii species complex.</title>
        <authorList>
            <person name="Laraba I."/>
            <person name="Keddad A."/>
            <person name="Boureghda H."/>
            <person name="Abdallah N."/>
            <person name="Vaughan M.M."/>
            <person name="Proctor R.H."/>
            <person name="Busman M."/>
            <person name="O'Donnell K."/>
        </authorList>
    </citation>
    <scope>NUCLEOTIDE SEQUENCE</scope>
    <source>
        <strain evidence="2">NRRL 25174</strain>
    </source>
</reference>
<dbReference type="OrthoDB" id="5005999at2759"/>
<feature type="compositionally biased region" description="Polar residues" evidence="1">
    <location>
        <begin position="419"/>
        <end position="432"/>
    </location>
</feature>
<feature type="compositionally biased region" description="Basic and acidic residues" evidence="1">
    <location>
        <begin position="363"/>
        <end position="375"/>
    </location>
</feature>
<feature type="compositionally biased region" description="Low complexity" evidence="1">
    <location>
        <begin position="397"/>
        <end position="407"/>
    </location>
</feature>
<comment type="caution">
    <text evidence="2">The sequence shown here is derived from an EMBL/GenBank/DDBJ whole genome shotgun (WGS) entry which is preliminary data.</text>
</comment>
<evidence type="ECO:0000313" key="3">
    <source>
        <dbReference type="Proteomes" id="UP000730481"/>
    </source>
</evidence>
<evidence type="ECO:0000313" key="2">
    <source>
        <dbReference type="EMBL" id="KAF4333328.1"/>
    </source>
</evidence>
<feature type="compositionally biased region" description="Polar residues" evidence="1">
    <location>
        <begin position="376"/>
        <end position="390"/>
    </location>
</feature>
<feature type="region of interest" description="Disordered" evidence="1">
    <location>
        <begin position="323"/>
        <end position="474"/>
    </location>
</feature>
<keyword evidence="3" id="KW-1185">Reference proteome</keyword>
<sequence length="474" mass="53288">MILQVHALSIKYDVSALRVETEHKIFLTSQHMGLIELVKVLDEANFLPESFPEFAKYLGNRLFSSTLAYDHVDTNYVSLNTANELGGSVAQLLLKILLQVSRGQFIGASNYAVDSVVKELRKREKEAISRAIGSQDTKEATTMWMWPKRETFAPKRGVSLLDNDLDGCSTKKDEKRRKKEAAPRMNDPRSMTGWTAAPGLGCQNKDGMFSFPTDDPSSFPIYTGLERFPVDWGDQLEHAYPRQGAHPGTPHTYAGPDISSPFPIHTGLPQCDWTYQPEYAHPRNDATLDGPISTGPTTWLDAENQTKVATSWKLPGTTWSWDRYDTTPEDHIPYQQPEEKRMQNSLRKEQITEALQLGMQQKSDTEEISQRRNEEQNLPANTWGRGQTFTLPDRTTKPSTPTSQQTTKAKKAASEQDYKLNSQTAESSSSVSKPPKTLTRHASKSPSEFSEDDGFYICPIPPEKKSLNTGYTFI</sequence>
<dbReference type="Proteomes" id="UP000730481">
    <property type="component" value="Unassembled WGS sequence"/>
</dbReference>
<name>A0A9P5DT01_9HYPO</name>
<gene>
    <name evidence="2" type="ORF">FBEOM_12841</name>
</gene>
<proteinExistence type="predicted"/>
<protein>
    <submittedName>
        <fullName evidence="2">Uncharacterized protein</fullName>
    </submittedName>
</protein>
<organism evidence="2 3">
    <name type="scientific">Fusarium beomiforme</name>
    <dbReference type="NCBI Taxonomy" id="44412"/>
    <lineage>
        <taxon>Eukaryota</taxon>
        <taxon>Fungi</taxon>
        <taxon>Dikarya</taxon>
        <taxon>Ascomycota</taxon>
        <taxon>Pezizomycotina</taxon>
        <taxon>Sordariomycetes</taxon>
        <taxon>Hypocreomycetidae</taxon>
        <taxon>Hypocreales</taxon>
        <taxon>Nectriaceae</taxon>
        <taxon>Fusarium</taxon>
        <taxon>Fusarium burgessii species complex</taxon>
    </lineage>
</organism>
<evidence type="ECO:0000256" key="1">
    <source>
        <dbReference type="SAM" id="MobiDB-lite"/>
    </source>
</evidence>
<feature type="region of interest" description="Disordered" evidence="1">
    <location>
        <begin position="163"/>
        <end position="193"/>
    </location>
</feature>